<evidence type="ECO:0000313" key="2">
    <source>
        <dbReference type="Proteomes" id="UP001183535"/>
    </source>
</evidence>
<sequence length="416" mass="44334">MSEPLVLIEPYAHRMGGHHQRTLIALARARPGSVVIAPNGIAADGETALLETGARTLAGPHGATAGTLLALARLATRVSAVGQWAFRPRRWPRRLRRLPHQITLLARCLTEASALRISRQQAPGADAVVILTASEALHGLATLLGGQPHLRFVHEQVTTEDLLVRVLGRLAHRGEQRTIAVCPTQAVGRQLSTSFPDLPAVISPYAVDDGQGLTDVERDGGRVAFGIPAAEAVVCLVGGWWPSKDIDTVDKALPRLKEPLHLVVVGTPLDETVLGRWRSLPGLRVHTVPGPVSEAVLRLVYAAADVALVTRLPGTGKESGLVMDAARLGVPLLVSNHDPALTSRLDGLPWARIFPAGEPAALTDALHTIIRMPPARPGPEAPEQVGMRSAAEQADFLTHTFASLENAEPRPRSAEC</sequence>
<keyword evidence="2" id="KW-1185">Reference proteome</keyword>
<dbReference type="Gene3D" id="3.40.50.2000">
    <property type="entry name" value="Glycogen Phosphorylase B"/>
    <property type="match status" value="1"/>
</dbReference>
<accession>A0ABD5EYB1</accession>
<dbReference type="Proteomes" id="UP001183535">
    <property type="component" value="Unassembled WGS sequence"/>
</dbReference>
<evidence type="ECO:0000313" key="1">
    <source>
        <dbReference type="EMBL" id="MDT0439727.1"/>
    </source>
</evidence>
<proteinExistence type="predicted"/>
<dbReference type="EMBL" id="JAVRES010000030">
    <property type="protein sequence ID" value="MDT0439727.1"/>
    <property type="molecule type" value="Genomic_DNA"/>
</dbReference>
<name>A0ABD5EYB1_9ACTN</name>
<reference evidence="2" key="1">
    <citation type="submission" date="2023-07" db="EMBL/GenBank/DDBJ databases">
        <title>30 novel species of actinomycetes from the DSMZ collection.</title>
        <authorList>
            <person name="Nouioui I."/>
        </authorList>
    </citation>
    <scope>NUCLEOTIDE SEQUENCE [LARGE SCALE GENOMIC DNA]</scope>
    <source>
        <strain evidence="2">DSM 41981</strain>
    </source>
</reference>
<dbReference type="RefSeq" id="WP_093836402.1">
    <property type="nucleotide sequence ID" value="NZ_JAVRES010000030.1"/>
</dbReference>
<evidence type="ECO:0008006" key="3">
    <source>
        <dbReference type="Google" id="ProtNLM"/>
    </source>
</evidence>
<comment type="caution">
    <text evidence="1">The sequence shown here is derived from an EMBL/GenBank/DDBJ whole genome shotgun (WGS) entry which is preliminary data.</text>
</comment>
<protein>
    <recommendedName>
        <fullName evidence="3">Glycosyltransferase</fullName>
    </recommendedName>
</protein>
<organism evidence="1 2">
    <name type="scientific">Streptomyces doudnae</name>
    <dbReference type="NCBI Taxonomy" id="3075536"/>
    <lineage>
        <taxon>Bacteria</taxon>
        <taxon>Bacillati</taxon>
        <taxon>Actinomycetota</taxon>
        <taxon>Actinomycetes</taxon>
        <taxon>Kitasatosporales</taxon>
        <taxon>Streptomycetaceae</taxon>
        <taxon>Streptomyces</taxon>
    </lineage>
</organism>
<dbReference type="AlphaFoldDB" id="A0ABD5EYB1"/>
<gene>
    <name evidence="1" type="ORF">RM877_34230</name>
</gene>
<dbReference type="SUPFAM" id="SSF53756">
    <property type="entry name" value="UDP-Glycosyltransferase/glycogen phosphorylase"/>
    <property type="match status" value="1"/>
</dbReference>